<feature type="transmembrane region" description="Helical" evidence="8">
    <location>
        <begin position="168"/>
        <end position="194"/>
    </location>
</feature>
<evidence type="ECO:0000256" key="8">
    <source>
        <dbReference type="SAM" id="Phobius"/>
    </source>
</evidence>
<evidence type="ECO:0000256" key="2">
    <source>
        <dbReference type="ARBA" id="ARBA00009773"/>
    </source>
</evidence>
<dbReference type="Proteomes" id="UP001250932">
    <property type="component" value="Unassembled WGS sequence"/>
</dbReference>
<evidence type="ECO:0000256" key="5">
    <source>
        <dbReference type="ARBA" id="ARBA00022692"/>
    </source>
</evidence>
<comment type="caution">
    <text evidence="9">The sequence shown here is derived from an EMBL/GenBank/DDBJ whole genome shotgun (WGS) entry which is preliminary data.</text>
</comment>
<evidence type="ECO:0000256" key="4">
    <source>
        <dbReference type="ARBA" id="ARBA00022475"/>
    </source>
</evidence>
<keyword evidence="4" id="KW-1003">Cell membrane</keyword>
<comment type="subcellular location">
    <subcellularLocation>
        <location evidence="1">Cell membrane</location>
        <topology evidence="1">Multi-pass membrane protein</topology>
    </subcellularLocation>
</comment>
<feature type="transmembrane region" description="Helical" evidence="8">
    <location>
        <begin position="288"/>
        <end position="307"/>
    </location>
</feature>
<evidence type="ECO:0000256" key="6">
    <source>
        <dbReference type="ARBA" id="ARBA00022989"/>
    </source>
</evidence>
<feature type="transmembrane region" description="Helical" evidence="8">
    <location>
        <begin position="75"/>
        <end position="98"/>
    </location>
</feature>
<reference evidence="9 10" key="1">
    <citation type="journal article" date="2023" name="ISME J.">
        <title>Cultivation and genomic characterization of novel and ubiquitous marine nitrite-oxidizing bacteria from the Nitrospirales.</title>
        <authorList>
            <person name="Mueller A.J."/>
            <person name="Daebeler A."/>
            <person name="Herbold C.W."/>
            <person name="Kirkegaard R.H."/>
            <person name="Daims H."/>
        </authorList>
    </citation>
    <scope>NUCLEOTIDE SEQUENCE [LARGE SCALE GENOMIC DNA]</scope>
    <source>
        <strain evidence="9 10">EB</strain>
    </source>
</reference>
<evidence type="ECO:0000313" key="9">
    <source>
        <dbReference type="EMBL" id="MDT7043730.1"/>
    </source>
</evidence>
<name>A0ABU3KB66_9BACT</name>
<evidence type="ECO:0000256" key="7">
    <source>
        <dbReference type="ARBA" id="ARBA00023136"/>
    </source>
</evidence>
<keyword evidence="7 8" id="KW-0472">Membrane</keyword>
<proteinExistence type="inferred from homology"/>
<dbReference type="Pfam" id="PF01594">
    <property type="entry name" value="AI-2E_transport"/>
    <property type="match status" value="1"/>
</dbReference>
<feature type="transmembrane region" description="Helical" evidence="8">
    <location>
        <begin position="225"/>
        <end position="242"/>
    </location>
</feature>
<gene>
    <name evidence="9" type="ORF">PPG34_15355</name>
</gene>
<comment type="similarity">
    <text evidence="2">Belongs to the autoinducer-2 exporter (AI-2E) (TC 2.A.86) family.</text>
</comment>
<feature type="transmembrane region" description="Helical" evidence="8">
    <location>
        <begin position="14"/>
        <end position="36"/>
    </location>
</feature>
<evidence type="ECO:0000256" key="3">
    <source>
        <dbReference type="ARBA" id="ARBA00022448"/>
    </source>
</evidence>
<feature type="transmembrane region" description="Helical" evidence="8">
    <location>
        <begin position="248"/>
        <end position="276"/>
    </location>
</feature>
<keyword evidence="3" id="KW-0813">Transport</keyword>
<dbReference type="EMBL" id="JAQOUE010000002">
    <property type="protein sequence ID" value="MDT7043730.1"/>
    <property type="molecule type" value="Genomic_DNA"/>
</dbReference>
<feature type="transmembrane region" description="Helical" evidence="8">
    <location>
        <begin position="327"/>
        <end position="357"/>
    </location>
</feature>
<dbReference type="InterPro" id="IPR002549">
    <property type="entry name" value="AI-2E-like"/>
</dbReference>
<feature type="transmembrane region" description="Helical" evidence="8">
    <location>
        <begin position="42"/>
        <end position="63"/>
    </location>
</feature>
<evidence type="ECO:0000256" key="1">
    <source>
        <dbReference type="ARBA" id="ARBA00004651"/>
    </source>
</evidence>
<keyword evidence="10" id="KW-1185">Reference proteome</keyword>
<protein>
    <submittedName>
        <fullName evidence="9">AI-2E family transporter</fullName>
    </submittedName>
</protein>
<keyword evidence="5 8" id="KW-0812">Transmembrane</keyword>
<dbReference type="PANTHER" id="PTHR21716:SF53">
    <property type="entry name" value="PERMEASE PERM-RELATED"/>
    <property type="match status" value="1"/>
</dbReference>
<dbReference type="PANTHER" id="PTHR21716">
    <property type="entry name" value="TRANSMEMBRANE PROTEIN"/>
    <property type="match status" value="1"/>
</dbReference>
<dbReference type="RefSeq" id="WP_313834323.1">
    <property type="nucleotide sequence ID" value="NZ_JAQOUE010000002.1"/>
</dbReference>
<sequence>MSQPSHPSPADRHLWQIAFIRDLLWLSLILLLLWLGYYLRSIFVPVLIGAVFAYLFTPLITFANQQWKWPRPFTTLLLVIFLLLLIGGGMIILGPIIVDQAVTLTSKLPDYANWLADRYGLQHDTLMSQLQQLAVHVQENPFETFQSVFSGTSRAFDFMGSLIGTATYILISFALIPIYFFFFAWQFPTILASLQEYIPARYMRRTKNIAAQMDEAVGSFFRGRLLIALIMAIMFSVGWYLADVPYWFLLGVGTGVLSLIPYAATFGWPIAVLVKYLDMTTTQGLSSVDWMAVAFWPSLVYAVVQILEGWVLTPWIQSQSTDLHAVTILLVVLIGGAVAGVYGLILAIPLTACLKILTKEMVLPKMKGMADKSSPG</sequence>
<evidence type="ECO:0000313" key="10">
    <source>
        <dbReference type="Proteomes" id="UP001250932"/>
    </source>
</evidence>
<organism evidence="9 10">
    <name type="scientific">Candidatus Nitronereus thalassa</name>
    <dbReference type="NCBI Taxonomy" id="3020898"/>
    <lineage>
        <taxon>Bacteria</taxon>
        <taxon>Pseudomonadati</taxon>
        <taxon>Nitrospirota</taxon>
        <taxon>Nitrospiria</taxon>
        <taxon>Nitrospirales</taxon>
        <taxon>Nitrospiraceae</taxon>
        <taxon>Candidatus Nitronereus</taxon>
    </lineage>
</organism>
<accession>A0ABU3KB66</accession>
<keyword evidence="6 8" id="KW-1133">Transmembrane helix</keyword>